<keyword evidence="2" id="KW-1185">Reference proteome</keyword>
<sequence>MTGNLLKICISVPSATRGVAEARCDAPKFSGMAGRVFRATYQDCSSCTGKACFIINDDTRPGS</sequence>
<dbReference type="Proteomes" id="UP001449795">
    <property type="component" value="Chromosome"/>
</dbReference>
<dbReference type="RefSeq" id="WP_342628206.1">
    <property type="nucleotide sequence ID" value="NZ_CP152276.1"/>
</dbReference>
<dbReference type="EMBL" id="CP152276">
    <property type="protein sequence ID" value="XAE42471.1"/>
    <property type="molecule type" value="Genomic_DNA"/>
</dbReference>
<proteinExistence type="predicted"/>
<protein>
    <submittedName>
        <fullName evidence="1">Uncharacterized protein</fullName>
    </submittedName>
</protein>
<evidence type="ECO:0000313" key="2">
    <source>
        <dbReference type="Proteomes" id="UP001449795"/>
    </source>
</evidence>
<evidence type="ECO:0000313" key="1">
    <source>
        <dbReference type="EMBL" id="XAE42471.1"/>
    </source>
</evidence>
<reference evidence="1 2" key="1">
    <citation type="submission" date="2024-04" db="EMBL/GenBank/DDBJ databases">
        <title>Complete genome sequence of Nguyenibacter vanlangesis HBCM-1154, a strain capable of nitrogen fixation, IAA production, and phosphorus solubilization isolated from sugarcane soil.</title>
        <authorList>
            <person name="MY HANH P."/>
        </authorList>
    </citation>
    <scope>NUCLEOTIDE SEQUENCE [LARGE SCALE GENOMIC DNA]</scope>
    <source>
        <strain evidence="1 2">HBCM 1154</strain>
    </source>
</reference>
<gene>
    <name evidence="1" type="ORF">AAC691_19810</name>
</gene>
<accession>A0ABZ3D3Z0</accession>
<organism evidence="1 2">
    <name type="scientific">Nguyenibacter vanlangensis</name>
    <dbReference type="NCBI Taxonomy" id="1216886"/>
    <lineage>
        <taxon>Bacteria</taxon>
        <taxon>Pseudomonadati</taxon>
        <taxon>Pseudomonadota</taxon>
        <taxon>Alphaproteobacteria</taxon>
        <taxon>Acetobacterales</taxon>
        <taxon>Acetobacteraceae</taxon>
        <taxon>Nguyenibacter</taxon>
    </lineage>
</organism>
<name>A0ABZ3D3Z0_9PROT</name>